<dbReference type="PROSITE" id="PS50109">
    <property type="entry name" value="HIS_KIN"/>
    <property type="match status" value="1"/>
</dbReference>
<keyword evidence="7 14" id="KW-0812">Transmembrane</keyword>
<keyword evidence="17" id="KW-1185">Reference proteome</keyword>
<keyword evidence="9 16" id="KW-0418">Kinase</keyword>
<feature type="transmembrane region" description="Helical" evidence="14">
    <location>
        <begin position="172"/>
        <end position="189"/>
    </location>
</feature>
<evidence type="ECO:0000256" key="13">
    <source>
        <dbReference type="ARBA" id="ARBA00023136"/>
    </source>
</evidence>
<dbReference type="EC" id="2.7.13.3" evidence="3"/>
<gene>
    <name evidence="16" type="ORF">SAMN05192533_104201</name>
</gene>
<evidence type="ECO:0000259" key="15">
    <source>
        <dbReference type="PROSITE" id="PS50109"/>
    </source>
</evidence>
<dbReference type="EMBL" id="FOBW01000004">
    <property type="protein sequence ID" value="SEM64515.1"/>
    <property type="molecule type" value="Genomic_DNA"/>
</dbReference>
<dbReference type="GO" id="GO:0000155">
    <property type="term" value="F:phosphorelay sensor kinase activity"/>
    <property type="evidence" value="ECO:0007669"/>
    <property type="project" value="InterPro"/>
</dbReference>
<dbReference type="InterPro" id="IPR004358">
    <property type="entry name" value="Sig_transdc_His_kin-like_C"/>
</dbReference>
<evidence type="ECO:0000256" key="10">
    <source>
        <dbReference type="ARBA" id="ARBA00022840"/>
    </source>
</evidence>
<evidence type="ECO:0000256" key="7">
    <source>
        <dbReference type="ARBA" id="ARBA00022692"/>
    </source>
</evidence>
<evidence type="ECO:0000256" key="9">
    <source>
        <dbReference type="ARBA" id="ARBA00022777"/>
    </source>
</evidence>
<dbReference type="SMART" id="SM00387">
    <property type="entry name" value="HATPase_c"/>
    <property type="match status" value="1"/>
</dbReference>
<feature type="transmembrane region" description="Helical" evidence="14">
    <location>
        <begin position="77"/>
        <end position="99"/>
    </location>
</feature>
<feature type="transmembrane region" description="Helical" evidence="14">
    <location>
        <begin position="111"/>
        <end position="129"/>
    </location>
</feature>
<feature type="transmembrane region" description="Helical" evidence="14">
    <location>
        <begin position="12"/>
        <end position="35"/>
    </location>
</feature>
<dbReference type="OrthoDB" id="9815750at2"/>
<dbReference type="Pfam" id="PF00512">
    <property type="entry name" value="HisKA"/>
    <property type="match status" value="1"/>
</dbReference>
<feature type="domain" description="Histidine kinase" evidence="15">
    <location>
        <begin position="221"/>
        <end position="428"/>
    </location>
</feature>
<evidence type="ECO:0000256" key="14">
    <source>
        <dbReference type="SAM" id="Phobius"/>
    </source>
</evidence>
<dbReference type="InterPro" id="IPR011620">
    <property type="entry name" value="Sig_transdc_His_kinase_LytS_TM"/>
</dbReference>
<evidence type="ECO:0000256" key="2">
    <source>
        <dbReference type="ARBA" id="ARBA00004651"/>
    </source>
</evidence>
<evidence type="ECO:0000313" key="17">
    <source>
        <dbReference type="Proteomes" id="UP000198553"/>
    </source>
</evidence>
<keyword evidence="8" id="KW-0547">Nucleotide-binding</keyword>
<dbReference type="Pfam" id="PF02518">
    <property type="entry name" value="HATPase_c"/>
    <property type="match status" value="1"/>
</dbReference>
<dbReference type="InterPro" id="IPR005467">
    <property type="entry name" value="His_kinase_dom"/>
</dbReference>
<evidence type="ECO:0000256" key="1">
    <source>
        <dbReference type="ARBA" id="ARBA00000085"/>
    </source>
</evidence>
<dbReference type="InterPro" id="IPR003661">
    <property type="entry name" value="HisK_dim/P_dom"/>
</dbReference>
<keyword evidence="13 14" id="KW-0472">Membrane</keyword>
<evidence type="ECO:0000313" key="16">
    <source>
        <dbReference type="EMBL" id="SEM64515.1"/>
    </source>
</evidence>
<name>A0A1H8A197_9BACI</name>
<keyword evidence="5" id="KW-0597">Phosphoprotein</keyword>
<protein>
    <recommendedName>
        <fullName evidence="3">histidine kinase</fullName>
        <ecNumber evidence="3">2.7.13.3</ecNumber>
    </recommendedName>
</protein>
<dbReference type="GO" id="GO:0005886">
    <property type="term" value="C:plasma membrane"/>
    <property type="evidence" value="ECO:0007669"/>
    <property type="project" value="UniProtKB-SubCell"/>
</dbReference>
<dbReference type="Gene3D" id="3.30.565.10">
    <property type="entry name" value="Histidine kinase-like ATPase, C-terminal domain"/>
    <property type="match status" value="1"/>
</dbReference>
<keyword evidence="11 14" id="KW-1133">Transmembrane helix</keyword>
<keyword evidence="10" id="KW-0067">ATP-binding</keyword>
<dbReference type="SUPFAM" id="SSF47384">
    <property type="entry name" value="Homodimeric domain of signal transducing histidine kinase"/>
    <property type="match status" value="1"/>
</dbReference>
<dbReference type="Gene3D" id="1.10.287.130">
    <property type="match status" value="1"/>
</dbReference>
<dbReference type="PANTHER" id="PTHR43065:SF46">
    <property type="entry name" value="C4-DICARBOXYLATE TRANSPORT SENSOR PROTEIN DCTB"/>
    <property type="match status" value="1"/>
</dbReference>
<proteinExistence type="predicted"/>
<evidence type="ECO:0000256" key="12">
    <source>
        <dbReference type="ARBA" id="ARBA00023012"/>
    </source>
</evidence>
<dbReference type="PRINTS" id="PR00344">
    <property type="entry name" value="BCTRLSENSOR"/>
</dbReference>
<evidence type="ECO:0000256" key="8">
    <source>
        <dbReference type="ARBA" id="ARBA00022741"/>
    </source>
</evidence>
<dbReference type="GO" id="GO:0071555">
    <property type="term" value="P:cell wall organization"/>
    <property type="evidence" value="ECO:0007669"/>
    <property type="project" value="InterPro"/>
</dbReference>
<dbReference type="CDD" id="cd00082">
    <property type="entry name" value="HisKA"/>
    <property type="match status" value="1"/>
</dbReference>
<dbReference type="SUPFAM" id="SSF55874">
    <property type="entry name" value="ATPase domain of HSP90 chaperone/DNA topoisomerase II/histidine kinase"/>
    <property type="match status" value="1"/>
</dbReference>
<sequence>MFYEGMDRLFYFPVGLWLIQILMILFPTLFYQAYFKRKFQSVTKRKLGLIFIYGLSILLCMAFPVSINEGYILDFRYIPLILGFLYGGYQVGFPLLGIVLSTRFIIGGEGIYLTIFICFVLLAILHFSLHKYEKFDSKHKRLYALSLLAIAIMIFGFGTQFLDDQVLSGREFVLWILFATLNIITMLSTRHIHESLLELDKINFEITEYERMHLLSQFSISIAHKLQSPITNIHNSVEIIKTMELPSNKRAVVNEMVEELEAAQNIIRDYLVLAKDQNSQKMKLNVHSELEATLHSIQSYAQMHEVELKFFPAIDKELTVKGDPYQFRHALLNLIKNGIEATKEDGVVEVAIHEMLDSIYILIEDNGKGMANNEVRTIGSPIQSQKKNGTGLGTLVAFNILKSMSGKIEVSSQLGRGTTFSIILPKTAG</sequence>
<dbReference type="Pfam" id="PF07694">
    <property type="entry name" value="5TM-5TMR_LYT"/>
    <property type="match status" value="1"/>
</dbReference>
<dbReference type="GO" id="GO:0005524">
    <property type="term" value="F:ATP binding"/>
    <property type="evidence" value="ECO:0007669"/>
    <property type="project" value="UniProtKB-KW"/>
</dbReference>
<evidence type="ECO:0000256" key="11">
    <source>
        <dbReference type="ARBA" id="ARBA00022989"/>
    </source>
</evidence>
<keyword evidence="6" id="KW-0808">Transferase</keyword>
<dbReference type="InterPro" id="IPR036890">
    <property type="entry name" value="HATPase_C_sf"/>
</dbReference>
<dbReference type="RefSeq" id="WP_090743310.1">
    <property type="nucleotide sequence ID" value="NZ_FOBW01000004.1"/>
</dbReference>
<feature type="transmembrane region" description="Helical" evidence="14">
    <location>
        <begin position="47"/>
        <end position="65"/>
    </location>
</feature>
<dbReference type="AlphaFoldDB" id="A0A1H8A197"/>
<organism evidence="16 17">
    <name type="scientific">Mesobacillus persicus</name>
    <dbReference type="NCBI Taxonomy" id="930146"/>
    <lineage>
        <taxon>Bacteria</taxon>
        <taxon>Bacillati</taxon>
        <taxon>Bacillota</taxon>
        <taxon>Bacilli</taxon>
        <taxon>Bacillales</taxon>
        <taxon>Bacillaceae</taxon>
        <taxon>Mesobacillus</taxon>
    </lineage>
</organism>
<comment type="catalytic activity">
    <reaction evidence="1">
        <text>ATP + protein L-histidine = ADP + protein N-phospho-L-histidine.</text>
        <dbReference type="EC" id="2.7.13.3"/>
    </reaction>
</comment>
<evidence type="ECO:0000256" key="4">
    <source>
        <dbReference type="ARBA" id="ARBA00022475"/>
    </source>
</evidence>
<accession>A0A1H8A197</accession>
<dbReference type="InterPro" id="IPR003594">
    <property type="entry name" value="HATPase_dom"/>
</dbReference>
<keyword evidence="4" id="KW-1003">Cell membrane</keyword>
<comment type="subcellular location">
    <subcellularLocation>
        <location evidence="2">Cell membrane</location>
        <topology evidence="2">Multi-pass membrane protein</topology>
    </subcellularLocation>
</comment>
<evidence type="ECO:0000256" key="6">
    <source>
        <dbReference type="ARBA" id="ARBA00022679"/>
    </source>
</evidence>
<dbReference type="Proteomes" id="UP000198553">
    <property type="component" value="Unassembled WGS sequence"/>
</dbReference>
<dbReference type="PANTHER" id="PTHR43065">
    <property type="entry name" value="SENSOR HISTIDINE KINASE"/>
    <property type="match status" value="1"/>
</dbReference>
<feature type="transmembrane region" description="Helical" evidence="14">
    <location>
        <begin position="141"/>
        <end position="160"/>
    </location>
</feature>
<keyword evidence="12" id="KW-0902">Two-component regulatory system</keyword>
<evidence type="ECO:0000256" key="3">
    <source>
        <dbReference type="ARBA" id="ARBA00012438"/>
    </source>
</evidence>
<dbReference type="InterPro" id="IPR036097">
    <property type="entry name" value="HisK_dim/P_sf"/>
</dbReference>
<dbReference type="SMART" id="SM00388">
    <property type="entry name" value="HisKA"/>
    <property type="match status" value="1"/>
</dbReference>
<evidence type="ECO:0000256" key="5">
    <source>
        <dbReference type="ARBA" id="ARBA00022553"/>
    </source>
</evidence>
<dbReference type="CDD" id="cd00075">
    <property type="entry name" value="HATPase"/>
    <property type="match status" value="1"/>
</dbReference>
<reference evidence="17" key="1">
    <citation type="submission" date="2016-10" db="EMBL/GenBank/DDBJ databases">
        <authorList>
            <person name="Varghese N."/>
            <person name="Submissions S."/>
        </authorList>
    </citation>
    <scope>NUCLEOTIDE SEQUENCE [LARGE SCALE GENOMIC DNA]</scope>
    <source>
        <strain evidence="17">B48,IBRC-M 10115,DSM 25386,CECT 8001</strain>
    </source>
</reference>
<dbReference type="STRING" id="930146.SAMN05192533_104201"/>